<proteinExistence type="predicted"/>
<dbReference type="OrthoDB" id="6997735at2"/>
<dbReference type="Proteomes" id="UP000287336">
    <property type="component" value="Unassembled WGS sequence"/>
</dbReference>
<organism evidence="1 2">
    <name type="scientific">Vreelandella andesensis</name>
    <dbReference type="NCBI Taxonomy" id="447567"/>
    <lineage>
        <taxon>Bacteria</taxon>
        <taxon>Pseudomonadati</taxon>
        <taxon>Pseudomonadota</taxon>
        <taxon>Gammaproteobacteria</taxon>
        <taxon>Oceanospirillales</taxon>
        <taxon>Halomonadaceae</taxon>
        <taxon>Vreelandella</taxon>
    </lineage>
</organism>
<evidence type="ECO:0000313" key="2">
    <source>
        <dbReference type="Proteomes" id="UP000287336"/>
    </source>
</evidence>
<dbReference type="RefSeq" id="WP_126948172.1">
    <property type="nucleotide sequence ID" value="NZ_RZHG01000021.1"/>
</dbReference>
<keyword evidence="2" id="KW-1185">Reference proteome</keyword>
<gene>
    <name evidence="1" type="ORF">ELY33_12120</name>
</gene>
<name>A0A3S0W6N2_9GAMM</name>
<dbReference type="EMBL" id="RZHG01000021">
    <property type="protein sequence ID" value="RUR29683.1"/>
    <property type="molecule type" value="Genomic_DNA"/>
</dbReference>
<accession>A0A3S0W6N2</accession>
<dbReference type="AlphaFoldDB" id="A0A3S0W6N2"/>
<sequence length="124" mass="13470">MNKVVYVSSYFKPVGKAVKVKVPTGEKKKGLLGGEKDVTRTEEKWEQTGWSNCEIDGERLADDIAKAVKLLNSEGYEVVSISEALSGAYNYLYATTGGQTNAGYGYGYGYSYTEGVTIVAKKMA</sequence>
<reference evidence="1 2" key="1">
    <citation type="submission" date="2018-12" db="EMBL/GenBank/DDBJ databases">
        <title>three novel Halomonas strain isolated from plants.</title>
        <authorList>
            <person name="Sun C."/>
        </authorList>
    </citation>
    <scope>NUCLEOTIDE SEQUENCE [LARGE SCALE GENOMIC DNA]</scope>
    <source>
        <strain evidence="1 2">DSM 19434</strain>
    </source>
</reference>
<comment type="caution">
    <text evidence="1">The sequence shown here is derived from an EMBL/GenBank/DDBJ whole genome shotgun (WGS) entry which is preliminary data.</text>
</comment>
<evidence type="ECO:0000313" key="1">
    <source>
        <dbReference type="EMBL" id="RUR29683.1"/>
    </source>
</evidence>
<protein>
    <submittedName>
        <fullName evidence="1">Uncharacterized protein</fullName>
    </submittedName>
</protein>